<dbReference type="Pfam" id="PF00059">
    <property type="entry name" value="Lectin_C"/>
    <property type="match status" value="1"/>
</dbReference>
<dbReference type="InterPro" id="IPR050111">
    <property type="entry name" value="C-type_lectin/snaclec_domain"/>
</dbReference>
<name>A0A6P4HUU4_DROKI</name>
<gene>
    <name evidence="4" type="primary">LOC108072700</name>
</gene>
<dbReference type="Proteomes" id="UP001652661">
    <property type="component" value="Chromosome 3L"/>
</dbReference>
<feature type="signal peptide" evidence="1">
    <location>
        <begin position="1"/>
        <end position="20"/>
    </location>
</feature>
<dbReference type="SUPFAM" id="SSF56436">
    <property type="entry name" value="C-type lectin-like"/>
    <property type="match status" value="1"/>
</dbReference>
<keyword evidence="3" id="KW-1185">Reference proteome</keyword>
<evidence type="ECO:0000313" key="3">
    <source>
        <dbReference type="Proteomes" id="UP001652661"/>
    </source>
</evidence>
<dbReference type="OMA" id="CEVEDYI"/>
<dbReference type="Gene3D" id="3.10.100.10">
    <property type="entry name" value="Mannose-Binding Protein A, subunit A"/>
    <property type="match status" value="1"/>
</dbReference>
<dbReference type="GeneID" id="108072700"/>
<proteinExistence type="predicted"/>
<keyword evidence="1" id="KW-0732">Signal</keyword>
<dbReference type="OrthoDB" id="7773875at2759"/>
<dbReference type="InterPro" id="IPR001304">
    <property type="entry name" value="C-type_lectin-like"/>
</dbReference>
<sequence>MFTQRLGVYIFLGFLTLSVAYKISPIIVQDGIPDFLNVTTDPFVKIGNGYYFIQINSTKNWHAAYESCRKMNASLVNFESIEEWNLINNYLNDTGIHTKYWTSGTVLADTVERNHVWFSTGQAMSLDIWYPGEPNNLGGSEYCDEMGRYDVPVLFWGLNDRNCNTILPYICKAQQPATVSFLVW</sequence>
<evidence type="ECO:0000256" key="1">
    <source>
        <dbReference type="SAM" id="SignalP"/>
    </source>
</evidence>
<feature type="domain" description="C-type lectin" evidence="2">
    <location>
        <begin position="50"/>
        <end position="172"/>
    </location>
</feature>
<evidence type="ECO:0000259" key="2">
    <source>
        <dbReference type="PROSITE" id="PS50041"/>
    </source>
</evidence>
<dbReference type="RefSeq" id="XP_017019425.1">
    <property type="nucleotide sequence ID" value="XM_017163936.1"/>
</dbReference>
<dbReference type="AlphaFoldDB" id="A0A6P4HUU4"/>
<dbReference type="InterPro" id="IPR016187">
    <property type="entry name" value="CTDL_fold"/>
</dbReference>
<feature type="chain" id="PRO_5027723946" evidence="1">
    <location>
        <begin position="21"/>
        <end position="184"/>
    </location>
</feature>
<dbReference type="InterPro" id="IPR016186">
    <property type="entry name" value="C-type_lectin-like/link_sf"/>
</dbReference>
<evidence type="ECO:0000313" key="4">
    <source>
        <dbReference type="RefSeq" id="XP_017019425.1"/>
    </source>
</evidence>
<reference evidence="4" key="1">
    <citation type="submission" date="2025-08" db="UniProtKB">
        <authorList>
            <consortium name="RefSeq"/>
        </authorList>
    </citation>
    <scope>IDENTIFICATION</scope>
    <source>
        <strain evidence="4">14028-0561.14</strain>
        <tissue evidence="4">Whole fly</tissue>
    </source>
</reference>
<organism evidence="3 4">
    <name type="scientific">Drosophila kikkawai</name>
    <name type="common">Fruit fly</name>
    <dbReference type="NCBI Taxonomy" id="30033"/>
    <lineage>
        <taxon>Eukaryota</taxon>
        <taxon>Metazoa</taxon>
        <taxon>Ecdysozoa</taxon>
        <taxon>Arthropoda</taxon>
        <taxon>Hexapoda</taxon>
        <taxon>Insecta</taxon>
        <taxon>Pterygota</taxon>
        <taxon>Neoptera</taxon>
        <taxon>Endopterygota</taxon>
        <taxon>Diptera</taxon>
        <taxon>Brachycera</taxon>
        <taxon>Muscomorpha</taxon>
        <taxon>Ephydroidea</taxon>
        <taxon>Drosophilidae</taxon>
        <taxon>Drosophila</taxon>
        <taxon>Sophophora</taxon>
    </lineage>
</organism>
<dbReference type="CDD" id="cd00037">
    <property type="entry name" value="CLECT"/>
    <property type="match status" value="1"/>
</dbReference>
<accession>A0A6P4HUU4</accession>
<dbReference type="SMART" id="SM00034">
    <property type="entry name" value="CLECT"/>
    <property type="match status" value="1"/>
</dbReference>
<dbReference type="PROSITE" id="PS50041">
    <property type="entry name" value="C_TYPE_LECTIN_2"/>
    <property type="match status" value="1"/>
</dbReference>
<dbReference type="PANTHER" id="PTHR22803">
    <property type="entry name" value="MANNOSE, PHOSPHOLIPASE, LECTIN RECEPTOR RELATED"/>
    <property type="match status" value="1"/>
</dbReference>
<protein>
    <submittedName>
        <fullName evidence="4">C-type lectin 37Da-like</fullName>
    </submittedName>
</protein>